<accession>A0A6L6QIX6</accession>
<protein>
    <recommendedName>
        <fullName evidence="4">C-type lysozyme inhibitor domain-containing protein</fullName>
    </recommendedName>
</protein>
<evidence type="ECO:0000313" key="2">
    <source>
        <dbReference type="EMBL" id="MTW11583.1"/>
    </source>
</evidence>
<sequence>MSFMKLFTACAMALAIAAPSAHAAPKKAAAKPAVTKEQEPSVAGQTATNYSCELGNKITIYSSADDGNSIVMRWKNRLTRLTREATTTGAQRFENKLAGLIWIGIPAKGMLLDSKVNRQLANECKTSDQALGL</sequence>
<evidence type="ECO:0008006" key="4">
    <source>
        <dbReference type="Google" id="ProtNLM"/>
    </source>
</evidence>
<evidence type="ECO:0000256" key="1">
    <source>
        <dbReference type="SAM" id="SignalP"/>
    </source>
</evidence>
<dbReference type="EMBL" id="WNKX01000008">
    <property type="protein sequence ID" value="MTW11583.1"/>
    <property type="molecule type" value="Genomic_DNA"/>
</dbReference>
<organism evidence="2 3">
    <name type="scientific">Massilia eburnea</name>
    <dbReference type="NCBI Taxonomy" id="1776165"/>
    <lineage>
        <taxon>Bacteria</taxon>
        <taxon>Pseudomonadati</taxon>
        <taxon>Pseudomonadota</taxon>
        <taxon>Betaproteobacteria</taxon>
        <taxon>Burkholderiales</taxon>
        <taxon>Oxalobacteraceae</taxon>
        <taxon>Telluria group</taxon>
        <taxon>Massilia</taxon>
    </lineage>
</organism>
<proteinExistence type="predicted"/>
<dbReference type="OrthoDB" id="5297272at2"/>
<dbReference type="Proteomes" id="UP000472320">
    <property type="component" value="Unassembled WGS sequence"/>
</dbReference>
<evidence type="ECO:0000313" key="3">
    <source>
        <dbReference type="Proteomes" id="UP000472320"/>
    </source>
</evidence>
<gene>
    <name evidence="2" type="ORF">GM658_13340</name>
</gene>
<comment type="caution">
    <text evidence="2">The sequence shown here is derived from an EMBL/GenBank/DDBJ whole genome shotgun (WGS) entry which is preliminary data.</text>
</comment>
<dbReference type="AlphaFoldDB" id="A0A6L6QIX6"/>
<name>A0A6L6QIX6_9BURK</name>
<feature type="signal peptide" evidence="1">
    <location>
        <begin position="1"/>
        <end position="23"/>
    </location>
</feature>
<keyword evidence="1" id="KW-0732">Signal</keyword>
<feature type="chain" id="PRO_5027019482" description="C-type lysozyme inhibitor domain-containing protein" evidence="1">
    <location>
        <begin position="24"/>
        <end position="133"/>
    </location>
</feature>
<reference evidence="2 3" key="1">
    <citation type="submission" date="2019-11" db="EMBL/GenBank/DDBJ databases">
        <title>Type strains purchased from KCTC, JCM and DSMZ.</title>
        <authorList>
            <person name="Lu H."/>
        </authorList>
    </citation>
    <scope>NUCLEOTIDE SEQUENCE [LARGE SCALE GENOMIC DNA]</scope>
    <source>
        <strain evidence="2 3">JCM 31587</strain>
    </source>
</reference>
<keyword evidence="3" id="KW-1185">Reference proteome</keyword>